<keyword evidence="2" id="KW-1185">Reference proteome</keyword>
<proteinExistence type="predicted"/>
<gene>
    <name evidence="1" type="ORF">E2C01_022895</name>
</gene>
<reference evidence="1 2" key="1">
    <citation type="submission" date="2019-05" db="EMBL/GenBank/DDBJ databases">
        <title>Another draft genome of Portunus trituberculatus and its Hox gene families provides insights of decapod evolution.</title>
        <authorList>
            <person name="Jeong J.-H."/>
            <person name="Song I."/>
            <person name="Kim S."/>
            <person name="Choi T."/>
            <person name="Kim D."/>
            <person name="Ryu S."/>
            <person name="Kim W."/>
        </authorList>
    </citation>
    <scope>NUCLEOTIDE SEQUENCE [LARGE SCALE GENOMIC DNA]</scope>
    <source>
        <tissue evidence="1">Muscle</tissue>
    </source>
</reference>
<name>A0A5B7E6M8_PORTR</name>
<protein>
    <submittedName>
        <fullName evidence="1">Uncharacterized protein</fullName>
    </submittedName>
</protein>
<accession>A0A5B7E6M8</accession>
<evidence type="ECO:0000313" key="1">
    <source>
        <dbReference type="EMBL" id="MPC29651.1"/>
    </source>
</evidence>
<organism evidence="1 2">
    <name type="scientific">Portunus trituberculatus</name>
    <name type="common">Swimming crab</name>
    <name type="synonym">Neptunus trituberculatus</name>
    <dbReference type="NCBI Taxonomy" id="210409"/>
    <lineage>
        <taxon>Eukaryota</taxon>
        <taxon>Metazoa</taxon>
        <taxon>Ecdysozoa</taxon>
        <taxon>Arthropoda</taxon>
        <taxon>Crustacea</taxon>
        <taxon>Multicrustacea</taxon>
        <taxon>Malacostraca</taxon>
        <taxon>Eumalacostraca</taxon>
        <taxon>Eucarida</taxon>
        <taxon>Decapoda</taxon>
        <taxon>Pleocyemata</taxon>
        <taxon>Brachyura</taxon>
        <taxon>Eubrachyura</taxon>
        <taxon>Portunoidea</taxon>
        <taxon>Portunidae</taxon>
        <taxon>Portuninae</taxon>
        <taxon>Portunus</taxon>
    </lineage>
</organism>
<comment type="caution">
    <text evidence="1">The sequence shown here is derived from an EMBL/GenBank/DDBJ whole genome shotgun (WGS) entry which is preliminary data.</text>
</comment>
<dbReference type="AlphaFoldDB" id="A0A5B7E6M8"/>
<sequence length="70" mass="7229">MTSAVPGPSPEFSGLGGVSVCAAPLALGVMGGTVPCCFRLFCGLLWFWGCELECGPRSEYGADSCCVKCF</sequence>
<dbReference type="Proteomes" id="UP000324222">
    <property type="component" value="Unassembled WGS sequence"/>
</dbReference>
<evidence type="ECO:0000313" key="2">
    <source>
        <dbReference type="Proteomes" id="UP000324222"/>
    </source>
</evidence>
<dbReference type="EMBL" id="VSRR010002111">
    <property type="protein sequence ID" value="MPC29651.1"/>
    <property type="molecule type" value="Genomic_DNA"/>
</dbReference>